<gene>
    <name evidence="2" type="ORF">D7X12_00145</name>
</gene>
<dbReference type="InterPro" id="IPR011030">
    <property type="entry name" value="Lipovitellin_superhlx_dom"/>
</dbReference>
<dbReference type="InterPro" id="IPR001747">
    <property type="entry name" value="Vitellogenin_N"/>
</dbReference>
<protein>
    <submittedName>
        <fullName evidence="2">HEAT repeat domain-containing protein</fullName>
    </submittedName>
</protein>
<accession>A0A3A8P4S8</accession>
<keyword evidence="3" id="KW-1185">Reference proteome</keyword>
<dbReference type="OrthoDB" id="5379329at2"/>
<evidence type="ECO:0000259" key="1">
    <source>
        <dbReference type="Pfam" id="PF01347"/>
    </source>
</evidence>
<evidence type="ECO:0000313" key="3">
    <source>
        <dbReference type="Proteomes" id="UP000273405"/>
    </source>
</evidence>
<dbReference type="RefSeq" id="WP_120623225.1">
    <property type="nucleotide sequence ID" value="NZ_RAWG01000001.1"/>
</dbReference>
<reference evidence="3" key="1">
    <citation type="submission" date="2018-09" db="EMBL/GenBank/DDBJ databases">
        <authorList>
            <person name="Livingstone P.G."/>
            <person name="Whitworth D.E."/>
        </authorList>
    </citation>
    <scope>NUCLEOTIDE SEQUENCE [LARGE SCALE GENOMIC DNA]</scope>
    <source>
        <strain evidence="3">CA040B</strain>
    </source>
</reference>
<dbReference type="AlphaFoldDB" id="A0A3A8P4S8"/>
<proteinExistence type="predicted"/>
<evidence type="ECO:0000313" key="2">
    <source>
        <dbReference type="EMBL" id="RKH48385.1"/>
    </source>
</evidence>
<organism evidence="2 3">
    <name type="scientific">Corallococcus sicarius</name>
    <dbReference type="NCBI Taxonomy" id="2316726"/>
    <lineage>
        <taxon>Bacteria</taxon>
        <taxon>Pseudomonadati</taxon>
        <taxon>Myxococcota</taxon>
        <taxon>Myxococcia</taxon>
        <taxon>Myxococcales</taxon>
        <taxon>Cystobacterineae</taxon>
        <taxon>Myxococcaceae</taxon>
        <taxon>Corallococcus</taxon>
    </lineage>
</organism>
<sequence length="639" mass="68737">MRRSTLVRGVAGLCALLCLGAIFLWRSSPSQTAGAAEAQASHRLPLFRWRVGEAHTFHLVWDDLERVALPTSQGSGAAQQGMLEGTLHLEGELTLQALESRATGTRLRLTLRRLGRHEALFAGQALLPDAAAVQQHLPDTASAWLELDARGALQAVRFSEADPPLFRQFAQTLAAELFPSELRDEAGWTATESTQTGDVEAKFAFEGEDASRLTRGRTRYLKLRSAGAAVIAGQQLGSLTRFDRDAEGRLLAISQDELLDATGTDGRTLLSRRLRLRLTFQSRQMQPLAPAAEDKMLVRTPSQIAFEGDPELARLHGQADGMTVDALLETLEEAGNPEAIVSLDVFARRAIAALKLEPGRSQELSRLFLKAGTNPGQRELMLDLLVGAGHAEAQAVLRQLIQSPEAREHAGAYVLMVQRAGFLEQPEPETGAMLNRLLGRAKAEGDVNVERATSYALGAWSSHLKPESAEAREALRTLEAGLSQASGDEARAHALRALGGTGSERLLDVASPHLRSASADVRAAAVDALRRAPQELATRMLLDALDTEQDRAVQRVLLDALNTRPLDASALEHLRAWVVAGRLAAGEEPALLAVAARHLEGGTPVFQMLQALSVRPGLQGSTRARVLSLMAQAGAQLGG</sequence>
<comment type="caution">
    <text evidence="2">The sequence shown here is derived from an EMBL/GenBank/DDBJ whole genome shotgun (WGS) entry which is preliminary data.</text>
</comment>
<dbReference type="GO" id="GO:0005319">
    <property type="term" value="F:lipid transporter activity"/>
    <property type="evidence" value="ECO:0007669"/>
    <property type="project" value="InterPro"/>
</dbReference>
<dbReference type="Proteomes" id="UP000273405">
    <property type="component" value="Unassembled WGS sequence"/>
</dbReference>
<dbReference type="SUPFAM" id="SSF48431">
    <property type="entry name" value="Lipovitellin-phosvitin complex, superhelical domain"/>
    <property type="match status" value="1"/>
</dbReference>
<dbReference type="Pfam" id="PF01347">
    <property type="entry name" value="Vitellogenin_N"/>
    <property type="match status" value="1"/>
</dbReference>
<feature type="domain" description="Vitellogenin" evidence="1">
    <location>
        <begin position="327"/>
        <end position="539"/>
    </location>
</feature>
<dbReference type="EMBL" id="RAWG01000001">
    <property type="protein sequence ID" value="RKH48385.1"/>
    <property type="molecule type" value="Genomic_DNA"/>
</dbReference>
<dbReference type="Gene3D" id="1.25.10.20">
    <property type="entry name" value="Vitellinogen, superhelical"/>
    <property type="match status" value="1"/>
</dbReference>
<name>A0A3A8P4S8_9BACT</name>